<evidence type="ECO:0000313" key="2">
    <source>
        <dbReference type="EMBL" id="PQJ11835.1"/>
    </source>
</evidence>
<reference evidence="2 3" key="1">
    <citation type="submission" date="2018-01" db="EMBL/GenBank/DDBJ databases">
        <title>A novel member of the phylum Bacteroidetes isolated from glacier ice.</title>
        <authorList>
            <person name="Liu Q."/>
            <person name="Xin Y.-H."/>
        </authorList>
    </citation>
    <scope>NUCLEOTIDE SEQUENCE [LARGE SCALE GENOMIC DNA]</scope>
    <source>
        <strain evidence="2 3">RB1R16</strain>
    </source>
</reference>
<dbReference type="EMBL" id="PPSL01000002">
    <property type="protein sequence ID" value="PQJ11835.1"/>
    <property type="molecule type" value="Genomic_DNA"/>
</dbReference>
<dbReference type="RefSeq" id="WP_105038715.1">
    <property type="nucleotide sequence ID" value="NZ_PPSL01000002.1"/>
</dbReference>
<dbReference type="Pfam" id="PF14243">
    <property type="entry name" value="R2K_3"/>
    <property type="match status" value="1"/>
</dbReference>
<name>A0A2S7SZ30_9BACT</name>
<proteinExistence type="predicted"/>
<evidence type="ECO:0000259" key="1">
    <source>
        <dbReference type="Pfam" id="PF14243"/>
    </source>
</evidence>
<dbReference type="OrthoDB" id="641345at2"/>
<protein>
    <recommendedName>
        <fullName evidence="1">ATP-grasp domain-containing protein</fullName>
    </recommendedName>
</protein>
<dbReference type="Proteomes" id="UP000239872">
    <property type="component" value="Unassembled WGS sequence"/>
</dbReference>
<sequence>MFYLIHENPIRDTHHKKLVEQMDKMGLQYELFQYEPFDVDITFSTDRKDVWVFGTFTIAHIANKYGFHPGSMYNANHDFEVYAPKYSTHMLNHDALILNFTDPLPEDKKWDMFFARPCGDTKAFTGQVFMRHSWESYVQQQVVNDKLRYIKDSPEKIRVLISPLKEIVSETRCWIIGGKVATMSEYKKGRQVIGTNKDHDHVLKEQVQRLVGIYQPAEAFVLDVCNLQNSDEIKIVEINCMNCSGFYEADMELLLKGLENHFNK</sequence>
<dbReference type="InterPro" id="IPR025643">
    <property type="entry name" value="R2K_3"/>
</dbReference>
<keyword evidence="3" id="KW-1185">Reference proteome</keyword>
<dbReference type="AlphaFoldDB" id="A0A2S7SZ30"/>
<evidence type="ECO:0000313" key="3">
    <source>
        <dbReference type="Proteomes" id="UP000239872"/>
    </source>
</evidence>
<feature type="domain" description="ATP-grasp" evidence="1">
    <location>
        <begin position="114"/>
        <end position="252"/>
    </location>
</feature>
<organism evidence="2 3">
    <name type="scientific">Flavipsychrobacter stenotrophus</name>
    <dbReference type="NCBI Taxonomy" id="2077091"/>
    <lineage>
        <taxon>Bacteria</taxon>
        <taxon>Pseudomonadati</taxon>
        <taxon>Bacteroidota</taxon>
        <taxon>Chitinophagia</taxon>
        <taxon>Chitinophagales</taxon>
        <taxon>Chitinophagaceae</taxon>
        <taxon>Flavipsychrobacter</taxon>
    </lineage>
</organism>
<comment type="caution">
    <text evidence="2">The sequence shown here is derived from an EMBL/GenBank/DDBJ whole genome shotgun (WGS) entry which is preliminary data.</text>
</comment>
<accession>A0A2S7SZ30</accession>
<gene>
    <name evidence="2" type="ORF">CJD36_008555</name>
</gene>